<dbReference type="InterPro" id="IPR032487">
    <property type="entry name" value="ABA-1_nematode"/>
</dbReference>
<dbReference type="InterPro" id="IPR038289">
    <property type="entry name" value="DVA-1_sf"/>
</dbReference>
<evidence type="ECO:0000313" key="2">
    <source>
        <dbReference type="EMBL" id="VDD96626.1"/>
    </source>
</evidence>
<evidence type="ECO:0000313" key="4">
    <source>
        <dbReference type="WBParaSite" id="EVEC_0001213701-mRNA-1"/>
    </source>
</evidence>
<gene>
    <name evidence="2" type="ORF">EVEC_LOCUS11377</name>
</gene>
<feature type="domain" description="Polyprotein allergen nematode" evidence="1">
    <location>
        <begin position="41"/>
        <end position="160"/>
    </location>
</feature>
<dbReference type="Pfam" id="PF16469">
    <property type="entry name" value="NPA"/>
    <property type="match status" value="1"/>
</dbReference>
<organism evidence="4">
    <name type="scientific">Enterobius vermicularis</name>
    <name type="common">Human pinworm</name>
    <dbReference type="NCBI Taxonomy" id="51028"/>
    <lineage>
        <taxon>Eukaryota</taxon>
        <taxon>Metazoa</taxon>
        <taxon>Ecdysozoa</taxon>
        <taxon>Nematoda</taxon>
        <taxon>Chromadorea</taxon>
        <taxon>Rhabditida</taxon>
        <taxon>Spirurina</taxon>
        <taxon>Oxyuridomorpha</taxon>
        <taxon>Oxyuroidea</taxon>
        <taxon>Oxyuridae</taxon>
        <taxon>Enterobius</taxon>
    </lineage>
</organism>
<dbReference type="WBParaSite" id="EVEC_0001213701-mRNA-1">
    <property type="protein sequence ID" value="EVEC_0001213701-mRNA-1"/>
    <property type="gene ID" value="EVEC_0001213701"/>
</dbReference>
<dbReference type="Proteomes" id="UP000274131">
    <property type="component" value="Unassembled WGS sequence"/>
</dbReference>
<keyword evidence="3" id="KW-1185">Reference proteome</keyword>
<dbReference type="EMBL" id="UXUI01011956">
    <property type="protein sequence ID" value="VDD96626.1"/>
    <property type="molecule type" value="Genomic_DNA"/>
</dbReference>
<dbReference type="AlphaFoldDB" id="A0A0N4VMH9"/>
<reference evidence="2 3" key="2">
    <citation type="submission" date="2018-10" db="EMBL/GenBank/DDBJ databases">
        <authorList>
            <consortium name="Pathogen Informatics"/>
        </authorList>
    </citation>
    <scope>NUCLEOTIDE SEQUENCE [LARGE SCALE GENOMIC DNA]</scope>
</reference>
<reference evidence="4" key="1">
    <citation type="submission" date="2017-02" db="UniProtKB">
        <authorList>
            <consortium name="WormBaseParasite"/>
        </authorList>
    </citation>
    <scope>IDENTIFICATION</scope>
</reference>
<sequence length="163" mass="18988">MATVTDEELKEQFKAYAPVCKKLFDAEGAHRVRRHATINTLEHHLDHSLKWLTDAQKEELKLMEADGKAGVEIRDQVRVFYKELSEEKKPEVRELLREGCRDMLRDFLGLENTKKLSEMKFAGKTIEEIEEEAHKLISDVTDKDRLGNFSRYAPDCMELFAMD</sequence>
<dbReference type="Gene3D" id="1.10.533.30">
    <property type="entry name" value="Nematode polyprotein allergen ABA-1"/>
    <property type="match status" value="1"/>
</dbReference>
<evidence type="ECO:0000259" key="1">
    <source>
        <dbReference type="Pfam" id="PF16469"/>
    </source>
</evidence>
<proteinExistence type="predicted"/>
<protein>
    <submittedName>
        <fullName evidence="4">NPA domain-containing protein</fullName>
    </submittedName>
</protein>
<dbReference type="OrthoDB" id="5874809at2759"/>
<name>A0A0N4VMH9_ENTVE</name>
<accession>A0A0N4VMH9</accession>
<evidence type="ECO:0000313" key="3">
    <source>
        <dbReference type="Proteomes" id="UP000274131"/>
    </source>
</evidence>